<protein>
    <submittedName>
        <fullName evidence="1">Uncharacterized protein</fullName>
    </submittedName>
</protein>
<name>A0A0F5HUH9_BACTR</name>
<sequence>MKKEKQLSLSHFIYKGKFNLEAYLKYLFSQYQHDLNEIQEEPSRKID</sequence>
<dbReference type="AlphaFoldDB" id="A0A0F5HUH9"/>
<dbReference type="EMBL" id="JWIR02000059">
    <property type="protein sequence ID" value="KKB36695.1"/>
    <property type="molecule type" value="Genomic_DNA"/>
</dbReference>
<reference evidence="1" key="1">
    <citation type="submission" date="2015-02" db="EMBL/GenBank/DDBJ databases">
        <title>Genome Assembly of Bacillaceae bacterium MTCC 8252.</title>
        <authorList>
            <person name="Verma A."/>
            <person name="Khatri I."/>
            <person name="Mual P."/>
            <person name="Subramanian S."/>
            <person name="Krishnamurthi S."/>
        </authorList>
    </citation>
    <scope>NUCLEOTIDE SEQUENCE [LARGE SCALE GENOMIC DNA]</scope>
    <source>
        <strain evidence="1">MTCC 8252</strain>
    </source>
</reference>
<organism evidence="1 2">
    <name type="scientific">Bacillus thermotolerans</name>
    <name type="common">Quasibacillus thermotolerans</name>
    <dbReference type="NCBI Taxonomy" id="1221996"/>
    <lineage>
        <taxon>Bacteria</taxon>
        <taxon>Bacillati</taxon>
        <taxon>Bacillota</taxon>
        <taxon>Bacilli</taxon>
        <taxon>Bacillales</taxon>
        <taxon>Bacillaceae</taxon>
        <taxon>Bacillus</taxon>
    </lineage>
</organism>
<evidence type="ECO:0000313" key="1">
    <source>
        <dbReference type="EMBL" id="KKB36695.1"/>
    </source>
</evidence>
<proteinExistence type="predicted"/>
<accession>A0A0F5HUH9</accession>
<evidence type="ECO:0000313" key="2">
    <source>
        <dbReference type="Proteomes" id="UP000031563"/>
    </source>
</evidence>
<dbReference type="Proteomes" id="UP000031563">
    <property type="component" value="Unassembled WGS sequence"/>
</dbReference>
<gene>
    <name evidence="1" type="ORF">QY95_02963</name>
</gene>
<comment type="caution">
    <text evidence="1">The sequence shown here is derived from an EMBL/GenBank/DDBJ whole genome shotgun (WGS) entry which is preliminary data.</text>
</comment>
<keyword evidence="2" id="KW-1185">Reference proteome</keyword>
<dbReference type="STRING" id="1221996.QY95_02963"/>